<accession>A0A5B7JQ00</accession>
<evidence type="ECO:0000313" key="2">
    <source>
        <dbReference type="EMBL" id="MPC96513.1"/>
    </source>
</evidence>
<reference evidence="2 3" key="1">
    <citation type="submission" date="2019-05" db="EMBL/GenBank/DDBJ databases">
        <title>Another draft genome of Portunus trituberculatus and its Hox gene families provides insights of decapod evolution.</title>
        <authorList>
            <person name="Jeong J.-H."/>
            <person name="Song I."/>
            <person name="Kim S."/>
            <person name="Choi T."/>
            <person name="Kim D."/>
            <person name="Ryu S."/>
            <person name="Kim W."/>
        </authorList>
    </citation>
    <scope>NUCLEOTIDE SEQUENCE [LARGE SCALE GENOMIC DNA]</scope>
    <source>
        <tissue evidence="2">Muscle</tissue>
    </source>
</reference>
<organism evidence="2 3">
    <name type="scientific">Portunus trituberculatus</name>
    <name type="common">Swimming crab</name>
    <name type="synonym">Neptunus trituberculatus</name>
    <dbReference type="NCBI Taxonomy" id="210409"/>
    <lineage>
        <taxon>Eukaryota</taxon>
        <taxon>Metazoa</taxon>
        <taxon>Ecdysozoa</taxon>
        <taxon>Arthropoda</taxon>
        <taxon>Crustacea</taxon>
        <taxon>Multicrustacea</taxon>
        <taxon>Malacostraca</taxon>
        <taxon>Eumalacostraca</taxon>
        <taxon>Eucarida</taxon>
        <taxon>Decapoda</taxon>
        <taxon>Pleocyemata</taxon>
        <taxon>Brachyura</taxon>
        <taxon>Eubrachyura</taxon>
        <taxon>Portunoidea</taxon>
        <taxon>Portunidae</taxon>
        <taxon>Portuninae</taxon>
        <taxon>Portunus</taxon>
    </lineage>
</organism>
<sequence>MAPKHPSASPAGGDTPKRARKTYTLERAFTVANLSECMDLLAQSMKILEENYPNIEKSTAVIRGSWKK</sequence>
<protein>
    <submittedName>
        <fullName evidence="2">Uncharacterized protein</fullName>
    </submittedName>
</protein>
<evidence type="ECO:0000313" key="3">
    <source>
        <dbReference type="Proteomes" id="UP000324222"/>
    </source>
</evidence>
<proteinExistence type="predicted"/>
<name>A0A5B7JQ00_PORTR</name>
<feature type="region of interest" description="Disordered" evidence="1">
    <location>
        <begin position="1"/>
        <end position="20"/>
    </location>
</feature>
<dbReference type="EMBL" id="VSRR010106260">
    <property type="protein sequence ID" value="MPC96513.1"/>
    <property type="molecule type" value="Genomic_DNA"/>
</dbReference>
<keyword evidence="3" id="KW-1185">Reference proteome</keyword>
<gene>
    <name evidence="2" type="ORF">E2C01_091776</name>
</gene>
<comment type="caution">
    <text evidence="2">The sequence shown here is derived from an EMBL/GenBank/DDBJ whole genome shotgun (WGS) entry which is preliminary data.</text>
</comment>
<dbReference type="AlphaFoldDB" id="A0A5B7JQ00"/>
<evidence type="ECO:0000256" key="1">
    <source>
        <dbReference type="SAM" id="MobiDB-lite"/>
    </source>
</evidence>
<dbReference type="Proteomes" id="UP000324222">
    <property type="component" value="Unassembled WGS sequence"/>
</dbReference>